<dbReference type="GO" id="GO:0032483">
    <property type="term" value="P:regulation of Rab protein signal transduction"/>
    <property type="evidence" value="ECO:0007669"/>
    <property type="project" value="TreeGrafter"/>
</dbReference>
<dbReference type="InterPro" id="IPR039980">
    <property type="entry name" value="MADD"/>
</dbReference>
<dbReference type="GO" id="GO:0005829">
    <property type="term" value="C:cytosol"/>
    <property type="evidence" value="ECO:0007669"/>
    <property type="project" value="TreeGrafter"/>
</dbReference>
<reference evidence="3" key="1">
    <citation type="submission" date="2012-08" db="EMBL/GenBank/DDBJ databases">
        <title>The Genome Sequence of Wuchereria bancrofti.</title>
        <authorList>
            <person name="Nutman T.B."/>
            <person name="Fink D.L."/>
            <person name="Russ C."/>
            <person name="Young S."/>
            <person name="Zeng Q."/>
            <person name="Koehrsen M."/>
            <person name="Alvarado L."/>
            <person name="Berlin A."/>
            <person name="Chapman S.B."/>
            <person name="Chen Z."/>
            <person name="Freedman E."/>
            <person name="Gellesch M."/>
            <person name="Goldberg J."/>
            <person name="Griggs A."/>
            <person name="Gujja S."/>
            <person name="Heilman E.R."/>
            <person name="Heiman D."/>
            <person name="Hepburn T."/>
            <person name="Howarth C."/>
            <person name="Jen D."/>
            <person name="Larson L."/>
            <person name="Lewis B."/>
            <person name="Mehta T."/>
            <person name="Park D."/>
            <person name="Pearson M."/>
            <person name="Roberts A."/>
            <person name="Saif S."/>
            <person name="Shea T."/>
            <person name="Shenoy N."/>
            <person name="Sisk P."/>
            <person name="Stolte C."/>
            <person name="Sykes S."/>
            <person name="Walk T."/>
            <person name="White J."/>
            <person name="Yandava C."/>
            <person name="Haas B."/>
            <person name="Henn M.R."/>
            <person name="Nusbaum C."/>
            <person name="Birren B."/>
        </authorList>
    </citation>
    <scope>NUCLEOTIDE SEQUENCE [LARGE SCALE GENOMIC DNA]</scope>
    <source>
        <strain evidence="3">NA</strain>
    </source>
</reference>
<dbReference type="Proteomes" id="UP000004810">
    <property type="component" value="Unassembled WGS sequence"/>
</dbReference>
<dbReference type="GO" id="GO:0005085">
    <property type="term" value="F:guanyl-nucleotide exchange factor activity"/>
    <property type="evidence" value="ECO:0007669"/>
    <property type="project" value="TreeGrafter"/>
</dbReference>
<dbReference type="Pfam" id="PF03456">
    <property type="entry name" value="uDENN"/>
    <property type="match status" value="1"/>
</dbReference>
<dbReference type="InterPro" id="IPR005113">
    <property type="entry name" value="uDENN_dom"/>
</dbReference>
<dbReference type="AlphaFoldDB" id="J9DKT2"/>
<accession>J9DKT2</accession>
<feature type="non-terminal residue" evidence="2">
    <location>
        <position position="1"/>
    </location>
</feature>
<comment type="caution">
    <text evidence="2">The sequence shown here is derived from an EMBL/GenBank/DDBJ whole genome shotgun (WGS) entry which is preliminary data.</text>
</comment>
<dbReference type="PANTHER" id="PTHR13008:SF7">
    <property type="entry name" value="MAP KINASE-ACTIVATING DEATH DOMAIN PROTEIN"/>
    <property type="match status" value="1"/>
</dbReference>
<protein>
    <recommendedName>
        <fullName evidence="1">uDENN domain-containing protein</fullName>
    </recommendedName>
</protein>
<dbReference type="PANTHER" id="PTHR13008">
    <property type="entry name" value="MAP-KINASE ACTIVATING DEATH DOMAIN PROTEIN MADD /DENN/AEX-3 C.ELEGANS"/>
    <property type="match status" value="1"/>
</dbReference>
<feature type="non-terminal residue" evidence="2">
    <location>
        <position position="61"/>
    </location>
</feature>
<evidence type="ECO:0000259" key="1">
    <source>
        <dbReference type="Pfam" id="PF03456"/>
    </source>
</evidence>
<organism evidence="2 3">
    <name type="scientific">Wuchereria bancrofti</name>
    <dbReference type="NCBI Taxonomy" id="6293"/>
    <lineage>
        <taxon>Eukaryota</taxon>
        <taxon>Metazoa</taxon>
        <taxon>Ecdysozoa</taxon>
        <taxon>Nematoda</taxon>
        <taxon>Chromadorea</taxon>
        <taxon>Rhabditida</taxon>
        <taxon>Spirurina</taxon>
        <taxon>Spiruromorpha</taxon>
        <taxon>Filarioidea</taxon>
        <taxon>Onchocercidae</taxon>
        <taxon>Wuchereria</taxon>
    </lineage>
</organism>
<gene>
    <name evidence="2" type="ORF">WUBG_18871</name>
</gene>
<evidence type="ECO:0000313" key="3">
    <source>
        <dbReference type="Proteomes" id="UP000004810"/>
    </source>
</evidence>
<evidence type="ECO:0000313" key="2">
    <source>
        <dbReference type="EMBL" id="EJW70223.1"/>
    </source>
</evidence>
<name>J9DKT2_WUCBA</name>
<sequence>VIVGRRRGKYISQTSINDAPSSILQSVTPELLRRYPNDDHKDFFLPSDVTVFCQPEGCITK</sequence>
<proteinExistence type="predicted"/>
<dbReference type="GO" id="GO:0042981">
    <property type="term" value="P:regulation of apoptotic process"/>
    <property type="evidence" value="ECO:0007669"/>
    <property type="project" value="TreeGrafter"/>
</dbReference>
<feature type="domain" description="uDENN" evidence="1">
    <location>
        <begin position="29"/>
        <end position="58"/>
    </location>
</feature>
<dbReference type="EMBL" id="ADBV01022956">
    <property type="protein sequence ID" value="EJW70223.1"/>
    <property type="molecule type" value="Genomic_DNA"/>
</dbReference>